<dbReference type="Proteomes" id="UP000231932">
    <property type="component" value="Chromosome"/>
</dbReference>
<evidence type="ECO:0000313" key="4">
    <source>
        <dbReference type="Proteomes" id="UP000502196"/>
    </source>
</evidence>
<evidence type="ECO:0000313" key="3">
    <source>
        <dbReference type="Proteomes" id="UP000231932"/>
    </source>
</evidence>
<reference evidence="2 4" key="3">
    <citation type="submission" date="2020-04" db="EMBL/GenBank/DDBJ databases">
        <authorList>
            <person name="Hogendoorn C."/>
        </authorList>
    </citation>
    <scope>NUCLEOTIDE SEQUENCE [LARGE SCALE GENOMIC DNA]</scope>
    <source>
        <strain evidence="2">COOX1</strain>
    </source>
</reference>
<dbReference type="Proteomes" id="UP000502196">
    <property type="component" value="Chromosome"/>
</dbReference>
<proteinExistence type="predicted"/>
<dbReference type="KEGG" id="kyr:CVV65_10685"/>
<keyword evidence="3" id="KW-1185">Reference proteome</keyword>
<sequence>MDPMTQCPRCQCRDVGRIGTHQYYCWSCCTEMVVTDTEVQMFEVAEDGSLLEVGRVETAG</sequence>
<dbReference type="EMBL" id="LR792683">
    <property type="protein sequence ID" value="CAB3394164.1"/>
    <property type="molecule type" value="Genomic_DNA"/>
</dbReference>
<reference evidence="1" key="2">
    <citation type="journal article" date="2018" name="Genome Announc.">
        <title>Complete Genome Sequence of Kyrpidia sp. Strain EA-1, a Thermophilic Knallgas Bacterium, Isolated from the Azores.</title>
        <authorList>
            <person name="Reiner J.E."/>
            <person name="Lapp C.J."/>
            <person name="Bunk B."/>
            <person name="Sproer C."/>
            <person name="Overmann J."/>
            <person name="Gescher J."/>
        </authorList>
    </citation>
    <scope>NUCLEOTIDE SEQUENCE</scope>
    <source>
        <strain evidence="1">EA-1</strain>
    </source>
</reference>
<reference evidence="3" key="1">
    <citation type="submission" date="2017-11" db="EMBL/GenBank/DDBJ databases">
        <title>Complete Genome Sequence of Kyrpidia sp. Strain EA-1, a thermophilic, hydrogen-oxidizing Bacterium, isolated from the Azores.</title>
        <authorList>
            <person name="Reiner J.E."/>
            <person name="Lapp C.J."/>
            <person name="Bunk B."/>
            <person name="Gescher J."/>
        </authorList>
    </citation>
    <scope>NUCLEOTIDE SEQUENCE [LARGE SCALE GENOMIC DNA]</scope>
    <source>
        <strain evidence="3">EA-1</strain>
    </source>
</reference>
<evidence type="ECO:0000313" key="1">
    <source>
        <dbReference type="EMBL" id="ATY85329.1"/>
    </source>
</evidence>
<gene>
    <name evidence="2" type="ORF">COOX1_2277</name>
    <name evidence="1" type="ORF">CVV65_10685</name>
</gene>
<protein>
    <submittedName>
        <fullName evidence="1">Uncharacterized protein</fullName>
    </submittedName>
</protein>
<organism evidence="1 3">
    <name type="scientific">Kyrpidia spormannii</name>
    <dbReference type="NCBI Taxonomy" id="2055160"/>
    <lineage>
        <taxon>Bacteria</taxon>
        <taxon>Bacillati</taxon>
        <taxon>Bacillota</taxon>
        <taxon>Bacilli</taxon>
        <taxon>Bacillales</taxon>
        <taxon>Alicyclobacillaceae</taxon>
        <taxon>Kyrpidia</taxon>
    </lineage>
</organism>
<dbReference type="AlphaFoldDB" id="A0A2K8N7K2"/>
<name>A0A2K8N7K2_9BACL</name>
<dbReference type="RefSeq" id="WP_100668111.1">
    <property type="nucleotide sequence ID" value="NZ_CP024955.1"/>
</dbReference>
<dbReference type="OrthoDB" id="1798711at2"/>
<evidence type="ECO:0000313" key="2">
    <source>
        <dbReference type="EMBL" id="CAB3394164.1"/>
    </source>
</evidence>
<dbReference type="EMBL" id="CP024955">
    <property type="protein sequence ID" value="ATY85329.1"/>
    <property type="molecule type" value="Genomic_DNA"/>
</dbReference>
<accession>A0A2K8N7K2</accession>